<keyword evidence="6" id="KW-0479">Metal-binding</keyword>
<accession>A0AAP2D6Z7</accession>
<evidence type="ECO:0000256" key="8">
    <source>
        <dbReference type="ARBA" id="ARBA00022833"/>
    </source>
</evidence>
<comment type="pathway">
    <text evidence="1">Secondary metabolite metabolism; quinolate metabolism.</text>
</comment>
<dbReference type="GO" id="GO:0001760">
    <property type="term" value="F:aminocarboxymuconate-semialdehyde decarboxylase activity"/>
    <property type="evidence" value="ECO:0007669"/>
    <property type="project" value="UniProtKB-EC"/>
</dbReference>
<dbReference type="RefSeq" id="WP_254089647.1">
    <property type="nucleotide sequence ID" value="NZ_JAHESC010000008.1"/>
</dbReference>
<comment type="caution">
    <text evidence="12">The sequence shown here is derived from an EMBL/GenBank/DDBJ whole genome shotgun (WGS) entry which is preliminary data.</text>
</comment>
<comment type="similarity">
    <text evidence="2">Belongs to the metallo-dependent hydrolases superfamily. ACMSD family.</text>
</comment>
<evidence type="ECO:0000256" key="4">
    <source>
        <dbReference type="ARBA" id="ARBA00012365"/>
    </source>
</evidence>
<evidence type="ECO:0000256" key="1">
    <source>
        <dbReference type="ARBA" id="ARBA00005079"/>
    </source>
</evidence>
<dbReference type="EMBL" id="JAHESC010000008">
    <property type="protein sequence ID" value="MBT1686409.1"/>
    <property type="molecule type" value="Genomic_DNA"/>
</dbReference>
<dbReference type="InterPro" id="IPR006680">
    <property type="entry name" value="Amidohydro-rel"/>
</dbReference>
<evidence type="ECO:0000259" key="11">
    <source>
        <dbReference type="Pfam" id="PF04909"/>
    </source>
</evidence>
<keyword evidence="7" id="KW-0210">Decarboxylase</keyword>
<proteinExistence type="inferred from homology"/>
<name>A0AAP2D6Z7_9BACT</name>
<evidence type="ECO:0000313" key="12">
    <source>
        <dbReference type="EMBL" id="MBT1686409.1"/>
    </source>
</evidence>
<dbReference type="GO" id="GO:0019748">
    <property type="term" value="P:secondary metabolic process"/>
    <property type="evidence" value="ECO:0007669"/>
    <property type="project" value="TreeGrafter"/>
</dbReference>
<reference evidence="12 13" key="1">
    <citation type="submission" date="2021-05" db="EMBL/GenBank/DDBJ databases">
        <title>A Polyphasic approach of four new species of the genus Ohtaekwangia: Ohtaekwangia histidinii sp. nov., Ohtaekwangia cretensis sp. nov., Ohtaekwangia indiensis sp. nov., Ohtaekwangia reichenbachii sp. nov. from diverse environment.</title>
        <authorList>
            <person name="Octaviana S."/>
        </authorList>
    </citation>
    <scope>NUCLEOTIDE SEQUENCE [LARGE SCALE GENOMIC DNA]</scope>
    <source>
        <strain evidence="12 13">PWU37</strain>
    </source>
</reference>
<dbReference type="InterPro" id="IPR032466">
    <property type="entry name" value="Metal_Hydrolase"/>
</dbReference>
<organism evidence="12 13">
    <name type="scientific">Dawidia soli</name>
    <dbReference type="NCBI Taxonomy" id="2782352"/>
    <lineage>
        <taxon>Bacteria</taxon>
        <taxon>Pseudomonadati</taxon>
        <taxon>Bacteroidota</taxon>
        <taxon>Cytophagia</taxon>
        <taxon>Cytophagales</taxon>
        <taxon>Chryseotaleaceae</taxon>
        <taxon>Dawidia</taxon>
    </lineage>
</organism>
<evidence type="ECO:0000256" key="2">
    <source>
        <dbReference type="ARBA" id="ARBA00005871"/>
    </source>
</evidence>
<dbReference type="GO" id="GO:0005829">
    <property type="term" value="C:cytosol"/>
    <property type="evidence" value="ECO:0007669"/>
    <property type="project" value="TreeGrafter"/>
</dbReference>
<dbReference type="Pfam" id="PF04909">
    <property type="entry name" value="Amidohydro_2"/>
    <property type="match status" value="1"/>
</dbReference>
<dbReference type="InterPro" id="IPR032465">
    <property type="entry name" value="ACMSD"/>
</dbReference>
<dbReference type="SUPFAM" id="SSF51556">
    <property type="entry name" value="Metallo-dependent hydrolases"/>
    <property type="match status" value="1"/>
</dbReference>
<keyword evidence="9" id="KW-0456">Lyase</keyword>
<evidence type="ECO:0000256" key="3">
    <source>
        <dbReference type="ARBA" id="ARBA00011245"/>
    </source>
</evidence>
<gene>
    <name evidence="12" type="ORF">KK078_07575</name>
</gene>
<dbReference type="Proteomes" id="UP001319180">
    <property type="component" value="Unassembled WGS sequence"/>
</dbReference>
<keyword evidence="13" id="KW-1185">Reference proteome</keyword>
<dbReference type="PANTHER" id="PTHR21240:SF27">
    <property type="entry name" value="2-AMINO-3-CARBOXYMUCONATE-6-SEMIALDEHYDE DECARBOXYLASE"/>
    <property type="match status" value="1"/>
</dbReference>
<evidence type="ECO:0000256" key="10">
    <source>
        <dbReference type="ARBA" id="ARBA00031120"/>
    </source>
</evidence>
<keyword evidence="8" id="KW-0862">Zinc</keyword>
<evidence type="ECO:0000256" key="7">
    <source>
        <dbReference type="ARBA" id="ARBA00022793"/>
    </source>
</evidence>
<evidence type="ECO:0000256" key="5">
    <source>
        <dbReference type="ARBA" id="ARBA00021214"/>
    </source>
</evidence>
<dbReference type="GO" id="GO:0046872">
    <property type="term" value="F:metal ion binding"/>
    <property type="evidence" value="ECO:0007669"/>
    <property type="project" value="UniProtKB-KW"/>
</dbReference>
<dbReference type="PANTHER" id="PTHR21240">
    <property type="entry name" value="2-AMINO-3-CARBOXYLMUCONATE-6-SEMIALDEHYDE DECARBOXYLASE"/>
    <property type="match status" value="1"/>
</dbReference>
<evidence type="ECO:0000256" key="9">
    <source>
        <dbReference type="ARBA" id="ARBA00023239"/>
    </source>
</evidence>
<protein>
    <recommendedName>
        <fullName evidence="5">2-amino-3-carboxymuconate-6-semialdehyde decarboxylase</fullName>
        <ecNumber evidence="4">4.1.1.45</ecNumber>
    </recommendedName>
    <alternativeName>
        <fullName evidence="10">Picolinate carboxylase</fullName>
    </alternativeName>
</protein>
<evidence type="ECO:0000256" key="6">
    <source>
        <dbReference type="ARBA" id="ARBA00022723"/>
    </source>
</evidence>
<evidence type="ECO:0000313" key="13">
    <source>
        <dbReference type="Proteomes" id="UP001319180"/>
    </source>
</evidence>
<comment type="subunit">
    <text evidence="3">Monomer.</text>
</comment>
<dbReference type="Gene3D" id="3.20.20.140">
    <property type="entry name" value="Metal-dependent hydrolases"/>
    <property type="match status" value="1"/>
</dbReference>
<feature type="domain" description="Amidohydrolase-related" evidence="11">
    <location>
        <begin position="4"/>
        <end position="322"/>
    </location>
</feature>
<dbReference type="GO" id="GO:0016787">
    <property type="term" value="F:hydrolase activity"/>
    <property type="evidence" value="ECO:0007669"/>
    <property type="project" value="InterPro"/>
</dbReference>
<dbReference type="EC" id="4.1.1.45" evidence="4"/>
<dbReference type="AlphaFoldDB" id="A0AAP2D6Z7"/>
<sequence length="335" mass="38520">MLKIDSHTHILPDTLPRWTDKFGYGDFIHLEHHRPGFARMMRGNRFFREIGENCWNPHLRIDEYARFGTQVQVVCTIPVMFAYWAKPQDGLDIARFLNDHIAGLIQAHPKNYLGLGTIPMQDTALAIGELERCQQLGLLGVQIGSNINDLNLSEDRFFPIFEACQRLNLAVLIHPWEMMGEKSMQRYWLPWLVGMPAETSRAVCSLIFGGIFERLPRLRVNFAHAGGSFLTTIGRIQHGFDCRPDLVAIDNAVPPRDYLGRFWVDSVTHDPLLLEYVLRLQGSQRITLGSDYPFPLGDLEIGTFIEKMNLDTSVKEDIFHRATLAWLDIRKERFD</sequence>